<dbReference type="InterPro" id="IPR051236">
    <property type="entry name" value="HAT_RTT109-like"/>
</dbReference>
<sequence length="296" mass="32570">MITPRRIIAALLAAVAATSLATAPAAAHERGVRPLPRAHSHNDYEHTRPLHDALDQGFTSVEADIFLVDGQLLVAHDLADTRPDRTLESLYLEPLRKRVLANHGAGVYRQRAPFEARFPAGKASAEFQLLIDVKGDANSTYAALEKRLYDPRYSFLFSLYAFGHVQKRAVTAVISGGRPKDVMLGQKFRLAFYDGRIKDENDLGIGSDPRVTPLVSDSWTGLFTWTGVGPFPAGERAKLHEMVKRAHAAGQRVRFWATPDIAGPGRDALWKELVAAGVDHLNTDDLSGLANFLRSR</sequence>
<dbReference type="PANTHER" id="PTHR31571:SF1">
    <property type="entry name" value="ALTERED INHERITANCE OF MITOCHONDRIA PROTEIN 6"/>
    <property type="match status" value="1"/>
</dbReference>
<evidence type="ECO:0000256" key="2">
    <source>
        <dbReference type="SAM" id="SignalP"/>
    </source>
</evidence>
<keyword evidence="4" id="KW-1185">Reference proteome</keyword>
<dbReference type="CDD" id="cd08577">
    <property type="entry name" value="PI-PLCc_GDPD_SF_unchar3"/>
    <property type="match status" value="1"/>
</dbReference>
<dbReference type="OrthoDB" id="9794455at2"/>
<dbReference type="PANTHER" id="PTHR31571">
    <property type="entry name" value="ALTERED INHERITANCE OF MITOCHONDRIA PROTEIN 6"/>
    <property type="match status" value="1"/>
</dbReference>
<name>A0A1R0KW94_9PSEU</name>
<keyword evidence="2" id="KW-0732">Signal</keyword>
<dbReference type="Proteomes" id="UP000187486">
    <property type="component" value="Unassembled WGS sequence"/>
</dbReference>
<dbReference type="GO" id="GO:0006629">
    <property type="term" value="P:lipid metabolic process"/>
    <property type="evidence" value="ECO:0007669"/>
    <property type="project" value="InterPro"/>
</dbReference>
<dbReference type="STRING" id="76021.BS329_10415"/>
<feature type="chain" id="PRO_5039515174" description="Altered inheritance of mitochondria protein 6" evidence="2">
    <location>
        <begin position="22"/>
        <end position="296"/>
    </location>
</feature>
<dbReference type="Pfam" id="PF13653">
    <property type="entry name" value="GDPD_2"/>
    <property type="match status" value="1"/>
</dbReference>
<dbReference type="EMBL" id="MQUQ01000005">
    <property type="protein sequence ID" value="OLZ53226.1"/>
    <property type="molecule type" value="Genomic_DNA"/>
</dbReference>
<reference evidence="3 4" key="1">
    <citation type="submission" date="2016-01" db="EMBL/GenBank/DDBJ databases">
        <title>Amycolatopsis coloradensis genome sequencing and assembly.</title>
        <authorList>
            <person name="Mayilraj S."/>
        </authorList>
    </citation>
    <scope>NUCLEOTIDE SEQUENCE [LARGE SCALE GENOMIC DNA]</scope>
    <source>
        <strain evidence="3 4">DSM 44225</strain>
    </source>
</reference>
<accession>A0A1R0KW94</accession>
<protein>
    <recommendedName>
        <fullName evidence="1">Altered inheritance of mitochondria protein 6</fullName>
    </recommendedName>
</protein>
<organism evidence="3 4">
    <name type="scientific">Amycolatopsis coloradensis</name>
    <dbReference type="NCBI Taxonomy" id="76021"/>
    <lineage>
        <taxon>Bacteria</taxon>
        <taxon>Bacillati</taxon>
        <taxon>Actinomycetota</taxon>
        <taxon>Actinomycetes</taxon>
        <taxon>Pseudonocardiales</taxon>
        <taxon>Pseudonocardiaceae</taxon>
        <taxon>Amycolatopsis</taxon>
    </lineage>
</organism>
<proteinExistence type="predicted"/>
<feature type="signal peptide" evidence="2">
    <location>
        <begin position="1"/>
        <end position="21"/>
    </location>
</feature>
<evidence type="ECO:0000313" key="3">
    <source>
        <dbReference type="EMBL" id="OLZ53226.1"/>
    </source>
</evidence>
<gene>
    <name evidence="3" type="ORF">BS329_10415</name>
</gene>
<dbReference type="Gene3D" id="3.20.20.190">
    <property type="entry name" value="Phosphatidylinositol (PI) phosphodiesterase"/>
    <property type="match status" value="1"/>
</dbReference>
<evidence type="ECO:0000256" key="1">
    <source>
        <dbReference type="ARBA" id="ARBA00014286"/>
    </source>
</evidence>
<evidence type="ECO:0000313" key="4">
    <source>
        <dbReference type="Proteomes" id="UP000187486"/>
    </source>
</evidence>
<comment type="caution">
    <text evidence="3">The sequence shown here is derived from an EMBL/GenBank/DDBJ whole genome shotgun (WGS) entry which is preliminary data.</text>
</comment>
<dbReference type="RefSeq" id="WP_076158651.1">
    <property type="nucleotide sequence ID" value="NZ_JBEZVB010000046.1"/>
</dbReference>
<dbReference type="InterPro" id="IPR017946">
    <property type="entry name" value="PLC-like_Pdiesterase_TIM-brl"/>
</dbReference>
<dbReference type="GO" id="GO:0008081">
    <property type="term" value="F:phosphoric diester hydrolase activity"/>
    <property type="evidence" value="ECO:0007669"/>
    <property type="project" value="InterPro"/>
</dbReference>
<dbReference type="AlphaFoldDB" id="A0A1R0KW94"/>
<dbReference type="SUPFAM" id="SSF51695">
    <property type="entry name" value="PLC-like phosphodiesterases"/>
    <property type="match status" value="1"/>
</dbReference>
<dbReference type="InterPro" id="IPR039559">
    <property type="entry name" value="AIM6_PI-PLC-like_dom"/>
</dbReference>